<keyword evidence="2" id="KW-0560">Oxidoreductase</keyword>
<evidence type="ECO:0000313" key="2">
    <source>
        <dbReference type="EMBL" id="AZQ70326.1"/>
    </source>
</evidence>
<dbReference type="EMBL" id="CP034587">
    <property type="protein sequence ID" value="AZQ70326.1"/>
    <property type="molecule type" value="Genomic_DNA"/>
</dbReference>
<dbReference type="RefSeq" id="WP_126912891.1">
    <property type="nucleotide sequence ID" value="NZ_CP034587.1"/>
</dbReference>
<dbReference type="Pfam" id="PF03992">
    <property type="entry name" value="ABM"/>
    <property type="match status" value="1"/>
</dbReference>
<dbReference type="Proteomes" id="UP000267900">
    <property type="component" value="Chromosome"/>
</dbReference>
<keyword evidence="3" id="KW-1185">Reference proteome</keyword>
<keyword evidence="2" id="KW-0503">Monooxygenase</keyword>
<organism evidence="2 3">
    <name type="scientific">Streptomyces luteoverticillatus</name>
    <name type="common">Streptoverticillium luteoverticillatus</name>
    <dbReference type="NCBI Taxonomy" id="66425"/>
    <lineage>
        <taxon>Bacteria</taxon>
        <taxon>Bacillati</taxon>
        <taxon>Actinomycetota</taxon>
        <taxon>Actinomycetes</taxon>
        <taxon>Kitasatosporales</taxon>
        <taxon>Streptomycetaceae</taxon>
        <taxon>Streptomyces</taxon>
    </lineage>
</organism>
<dbReference type="Gene3D" id="3.30.70.100">
    <property type="match status" value="1"/>
</dbReference>
<dbReference type="PROSITE" id="PS51725">
    <property type="entry name" value="ABM"/>
    <property type="match status" value="1"/>
</dbReference>
<protein>
    <submittedName>
        <fullName evidence="2">Antibiotic biosynthesis monooxygenase</fullName>
    </submittedName>
</protein>
<dbReference type="SUPFAM" id="SSF54909">
    <property type="entry name" value="Dimeric alpha+beta barrel"/>
    <property type="match status" value="1"/>
</dbReference>
<dbReference type="InterPro" id="IPR011008">
    <property type="entry name" value="Dimeric_a/b-barrel"/>
</dbReference>
<sequence length="108" mass="12181">MIFIAVKFTIRPERSAEWLDLVKDFTEATRAEDGNVFYEWSKSVDNPHQFVLLEAFKDSAAGETHVNTEHFKTAMAWMPDVVASTPEIIHVETPGTGWSAMAEVTPRP</sequence>
<accession>A0A3S9PD72</accession>
<name>A0A3S9PD72_STRLT</name>
<dbReference type="PANTHER" id="PTHR33336">
    <property type="entry name" value="QUINOL MONOOXYGENASE YGIN-RELATED"/>
    <property type="match status" value="1"/>
</dbReference>
<dbReference type="PANTHER" id="PTHR33336:SF3">
    <property type="entry name" value="ABM DOMAIN-CONTAINING PROTEIN"/>
    <property type="match status" value="1"/>
</dbReference>
<evidence type="ECO:0000259" key="1">
    <source>
        <dbReference type="PROSITE" id="PS51725"/>
    </source>
</evidence>
<dbReference type="GO" id="GO:0004497">
    <property type="term" value="F:monooxygenase activity"/>
    <property type="evidence" value="ECO:0007669"/>
    <property type="project" value="UniProtKB-KW"/>
</dbReference>
<dbReference type="AlphaFoldDB" id="A0A3S9PD72"/>
<dbReference type="InterPro" id="IPR050744">
    <property type="entry name" value="AI-2_Isomerase_LsrG"/>
</dbReference>
<evidence type="ECO:0000313" key="3">
    <source>
        <dbReference type="Proteomes" id="UP000267900"/>
    </source>
</evidence>
<reference evidence="2 3" key="1">
    <citation type="submission" date="2018-12" db="EMBL/GenBank/DDBJ databases">
        <title>The whole draft genome of Streptomyce luteoverticillatus CGMCC 15060.</title>
        <authorList>
            <person name="Feng Z."/>
            <person name="Chen G."/>
            <person name="Zhang J."/>
            <person name="Zhu H."/>
            <person name="Yu X."/>
            <person name="Zhang W."/>
            <person name="Zhang X."/>
        </authorList>
    </citation>
    <scope>NUCLEOTIDE SEQUENCE [LARGE SCALE GENOMIC DNA]</scope>
    <source>
        <strain evidence="2 3">CGMCC 15060</strain>
    </source>
</reference>
<gene>
    <name evidence="2" type="ORF">EKH77_03035</name>
</gene>
<proteinExistence type="predicted"/>
<dbReference type="InterPro" id="IPR007138">
    <property type="entry name" value="ABM_dom"/>
</dbReference>
<dbReference type="OrthoDB" id="8452260at2"/>
<feature type="domain" description="ABM" evidence="1">
    <location>
        <begin position="2"/>
        <end position="91"/>
    </location>
</feature>